<sequence>MYVKCFDTCITECQFLKCSNFLPVPTPVHPDARRDRNTEDGCRHRPEEMAGDAAGDT</sequence>
<proteinExistence type="predicted"/>
<comment type="caution">
    <text evidence="2">The sequence shown here is derived from an EMBL/GenBank/DDBJ whole genome shotgun (WGS) entry which is preliminary data.</text>
</comment>
<gene>
    <name evidence="2" type="ORF">SPARVUS_LOCUS3779533</name>
</gene>
<feature type="region of interest" description="Disordered" evidence="1">
    <location>
        <begin position="28"/>
        <end position="57"/>
    </location>
</feature>
<name>A0ABN9BVF6_9NEOB</name>
<feature type="non-terminal residue" evidence="2">
    <location>
        <position position="57"/>
    </location>
</feature>
<evidence type="ECO:0000313" key="2">
    <source>
        <dbReference type="EMBL" id="CAI9551695.1"/>
    </source>
</evidence>
<keyword evidence="3" id="KW-1185">Reference proteome</keyword>
<feature type="compositionally biased region" description="Basic and acidic residues" evidence="1">
    <location>
        <begin position="30"/>
        <end position="48"/>
    </location>
</feature>
<organism evidence="2 3">
    <name type="scientific">Staurois parvus</name>
    <dbReference type="NCBI Taxonomy" id="386267"/>
    <lineage>
        <taxon>Eukaryota</taxon>
        <taxon>Metazoa</taxon>
        <taxon>Chordata</taxon>
        <taxon>Craniata</taxon>
        <taxon>Vertebrata</taxon>
        <taxon>Euteleostomi</taxon>
        <taxon>Amphibia</taxon>
        <taxon>Batrachia</taxon>
        <taxon>Anura</taxon>
        <taxon>Neobatrachia</taxon>
        <taxon>Ranoidea</taxon>
        <taxon>Ranidae</taxon>
        <taxon>Staurois</taxon>
    </lineage>
</organism>
<protein>
    <submittedName>
        <fullName evidence="2">Uncharacterized protein</fullName>
    </submittedName>
</protein>
<evidence type="ECO:0000256" key="1">
    <source>
        <dbReference type="SAM" id="MobiDB-lite"/>
    </source>
</evidence>
<dbReference type="Proteomes" id="UP001162483">
    <property type="component" value="Unassembled WGS sequence"/>
</dbReference>
<accession>A0ABN9BVF6</accession>
<evidence type="ECO:0000313" key="3">
    <source>
        <dbReference type="Proteomes" id="UP001162483"/>
    </source>
</evidence>
<dbReference type="EMBL" id="CATNWA010006239">
    <property type="protein sequence ID" value="CAI9551695.1"/>
    <property type="molecule type" value="Genomic_DNA"/>
</dbReference>
<reference evidence="2" key="1">
    <citation type="submission" date="2023-05" db="EMBL/GenBank/DDBJ databases">
        <authorList>
            <person name="Stuckert A."/>
        </authorList>
    </citation>
    <scope>NUCLEOTIDE SEQUENCE</scope>
</reference>